<proteinExistence type="predicted"/>
<dbReference type="InterPro" id="IPR044730">
    <property type="entry name" value="RNase_H-like_dom_plant"/>
</dbReference>
<gene>
    <name evidence="2" type="ORF">SO802_008753</name>
</gene>
<organism evidence="2 3">
    <name type="scientific">Lithocarpus litseifolius</name>
    <dbReference type="NCBI Taxonomy" id="425828"/>
    <lineage>
        <taxon>Eukaryota</taxon>
        <taxon>Viridiplantae</taxon>
        <taxon>Streptophyta</taxon>
        <taxon>Embryophyta</taxon>
        <taxon>Tracheophyta</taxon>
        <taxon>Spermatophyta</taxon>
        <taxon>Magnoliopsida</taxon>
        <taxon>eudicotyledons</taxon>
        <taxon>Gunneridae</taxon>
        <taxon>Pentapetalae</taxon>
        <taxon>rosids</taxon>
        <taxon>fabids</taxon>
        <taxon>Fagales</taxon>
        <taxon>Fagaceae</taxon>
        <taxon>Lithocarpus</taxon>
    </lineage>
</organism>
<reference evidence="2 3" key="1">
    <citation type="submission" date="2024-01" db="EMBL/GenBank/DDBJ databases">
        <title>A telomere-to-telomere, gap-free genome of sweet tea (Lithocarpus litseifolius).</title>
        <authorList>
            <person name="Zhou J."/>
        </authorList>
    </citation>
    <scope>NUCLEOTIDE SEQUENCE [LARGE SCALE GENOMIC DNA]</scope>
    <source>
        <strain evidence="2">Zhou-2022a</strain>
        <tissue evidence="2">Leaf</tissue>
    </source>
</reference>
<evidence type="ECO:0000313" key="2">
    <source>
        <dbReference type="EMBL" id="KAL0007251.1"/>
    </source>
</evidence>
<dbReference type="EMBL" id="JAZDWU010000003">
    <property type="protein sequence ID" value="KAL0007251.1"/>
    <property type="molecule type" value="Genomic_DNA"/>
</dbReference>
<name>A0AAW2DF44_9ROSI</name>
<keyword evidence="3" id="KW-1185">Reference proteome</keyword>
<dbReference type="Pfam" id="PF13456">
    <property type="entry name" value="RVT_3"/>
    <property type="match status" value="1"/>
</dbReference>
<dbReference type="InterPro" id="IPR002156">
    <property type="entry name" value="RNaseH_domain"/>
</dbReference>
<evidence type="ECO:0000259" key="1">
    <source>
        <dbReference type="Pfam" id="PF13456"/>
    </source>
</evidence>
<dbReference type="CDD" id="cd06222">
    <property type="entry name" value="RNase_H_like"/>
    <property type="match status" value="1"/>
</dbReference>
<dbReference type="InterPro" id="IPR012337">
    <property type="entry name" value="RNaseH-like_sf"/>
</dbReference>
<accession>A0AAW2DF44</accession>
<dbReference type="PANTHER" id="PTHR47723:SF19">
    <property type="entry name" value="POLYNUCLEOTIDYL TRANSFERASE, RIBONUCLEASE H-LIKE SUPERFAMILY PROTEIN"/>
    <property type="match status" value="1"/>
</dbReference>
<dbReference type="AlphaFoldDB" id="A0AAW2DF44"/>
<dbReference type="GO" id="GO:0004523">
    <property type="term" value="F:RNA-DNA hybrid ribonuclease activity"/>
    <property type="evidence" value="ECO:0007669"/>
    <property type="project" value="InterPro"/>
</dbReference>
<dbReference type="Gene3D" id="3.30.420.10">
    <property type="entry name" value="Ribonuclease H-like superfamily/Ribonuclease H"/>
    <property type="match status" value="1"/>
</dbReference>
<comment type="caution">
    <text evidence="2">The sequence shown here is derived from an EMBL/GenBank/DDBJ whole genome shotgun (WGS) entry which is preliminary data.</text>
</comment>
<dbReference type="InterPro" id="IPR053151">
    <property type="entry name" value="RNase_H-like"/>
</dbReference>
<protein>
    <recommendedName>
        <fullName evidence="1">RNase H type-1 domain-containing protein</fullName>
    </recommendedName>
</protein>
<dbReference type="InterPro" id="IPR036397">
    <property type="entry name" value="RNaseH_sf"/>
</dbReference>
<feature type="domain" description="RNase H type-1" evidence="1">
    <location>
        <begin position="121"/>
        <end position="201"/>
    </location>
</feature>
<evidence type="ECO:0000313" key="3">
    <source>
        <dbReference type="Proteomes" id="UP001459277"/>
    </source>
</evidence>
<dbReference type="Proteomes" id="UP001459277">
    <property type="component" value="Unassembled WGS sequence"/>
</dbReference>
<dbReference type="GO" id="GO:0003676">
    <property type="term" value="F:nucleic acid binding"/>
    <property type="evidence" value="ECO:0007669"/>
    <property type="project" value="InterPro"/>
</dbReference>
<dbReference type="PANTHER" id="PTHR47723">
    <property type="entry name" value="OS05G0353850 PROTEIN"/>
    <property type="match status" value="1"/>
</dbReference>
<dbReference type="SUPFAM" id="SSF53098">
    <property type="entry name" value="Ribonuclease H-like"/>
    <property type="match status" value="1"/>
</dbReference>
<sequence length="213" mass="23195">MLEELFPPLPSASGSYIGENSYVLGSHEFFPEFSQDVMPLLDFRLPAKFLKGVRASLLVLQTICLNVLRRAIVLGSIERQIEASNYLSEYRTAVAQNNPAPSLPPQGVAWSPPRSGHYKINVDGAVFLKQKAAGVGVVIRDEEGRLEAALSKKIHVPLGAIEVEAKAFEMGLLFARDIDVRDVVLEGDSLIVYNALCNFSSPPSSIDTVVQGI</sequence>